<feature type="region of interest" description="Disordered" evidence="1">
    <location>
        <begin position="1"/>
        <end position="37"/>
    </location>
</feature>
<accession>A0A9W4SQP4</accession>
<dbReference type="AlphaFoldDB" id="A0A9W4SQP4"/>
<name>A0A9W4SQP4_9GLOM</name>
<evidence type="ECO:0000313" key="3">
    <source>
        <dbReference type="Proteomes" id="UP001153678"/>
    </source>
</evidence>
<feature type="region of interest" description="Disordered" evidence="1">
    <location>
        <begin position="221"/>
        <end position="244"/>
    </location>
</feature>
<reference evidence="2" key="1">
    <citation type="submission" date="2022-08" db="EMBL/GenBank/DDBJ databases">
        <authorList>
            <person name="Kallberg Y."/>
            <person name="Tangrot J."/>
            <person name="Rosling A."/>
        </authorList>
    </citation>
    <scope>NUCLEOTIDE SEQUENCE</scope>
    <source>
        <strain evidence="2">Wild A</strain>
    </source>
</reference>
<comment type="caution">
    <text evidence="2">The sequence shown here is derived from an EMBL/GenBank/DDBJ whole genome shotgun (WGS) entry which is preliminary data.</text>
</comment>
<keyword evidence="3" id="KW-1185">Reference proteome</keyword>
<protein>
    <submittedName>
        <fullName evidence="2">2440_t:CDS:1</fullName>
    </submittedName>
</protein>
<proteinExistence type="predicted"/>
<dbReference type="OrthoDB" id="2336765at2759"/>
<gene>
    <name evidence="2" type="ORF">FWILDA_LOCUS8067</name>
</gene>
<organism evidence="2 3">
    <name type="scientific">Funneliformis geosporum</name>
    <dbReference type="NCBI Taxonomy" id="1117311"/>
    <lineage>
        <taxon>Eukaryota</taxon>
        <taxon>Fungi</taxon>
        <taxon>Fungi incertae sedis</taxon>
        <taxon>Mucoromycota</taxon>
        <taxon>Glomeromycotina</taxon>
        <taxon>Glomeromycetes</taxon>
        <taxon>Glomerales</taxon>
        <taxon>Glomeraceae</taxon>
        <taxon>Funneliformis</taxon>
    </lineage>
</organism>
<dbReference type="Proteomes" id="UP001153678">
    <property type="component" value="Unassembled WGS sequence"/>
</dbReference>
<evidence type="ECO:0000313" key="2">
    <source>
        <dbReference type="EMBL" id="CAI2177395.1"/>
    </source>
</evidence>
<sequence>MKKEENPYSRKVENPYDKKAENPYYKNQEENPYLKRQEDRPYEVNFYHKKCEEKEKPILVEKNEVLEFYHKFHKENPYLKEHLKEKPNADFVIEIANPIITNPESPSILKVDRFRLRNVPVHKDNPYVNWKFSSIKDIDNNHEAKCIKSSAIVDDQYIRIDAFTVTPKPFILDDLIELDWKLNEEFIDAVRIEQRDFELNVVANECKDERIQDVVERAEHDKVKKDEKVDDDIQSPGDIGVDDS</sequence>
<evidence type="ECO:0000256" key="1">
    <source>
        <dbReference type="SAM" id="MobiDB-lite"/>
    </source>
</evidence>
<dbReference type="EMBL" id="CAMKVN010001664">
    <property type="protein sequence ID" value="CAI2177395.1"/>
    <property type="molecule type" value="Genomic_DNA"/>
</dbReference>